<accession>A0A6J7EN30</accession>
<protein>
    <submittedName>
        <fullName evidence="1">Unannotated protein</fullName>
    </submittedName>
</protein>
<reference evidence="1" key="1">
    <citation type="submission" date="2020-05" db="EMBL/GenBank/DDBJ databases">
        <authorList>
            <person name="Chiriac C."/>
            <person name="Salcher M."/>
            <person name="Ghai R."/>
            <person name="Kavagutti S V."/>
        </authorList>
    </citation>
    <scope>NUCLEOTIDE SEQUENCE</scope>
</reference>
<dbReference type="AlphaFoldDB" id="A0A6J7EN30"/>
<gene>
    <name evidence="1" type="ORF">UFOPK3304_01838</name>
</gene>
<dbReference type="EMBL" id="CAFBLJ010000161">
    <property type="protein sequence ID" value="CAB4883118.1"/>
    <property type="molecule type" value="Genomic_DNA"/>
</dbReference>
<name>A0A6J7EN30_9ZZZZ</name>
<organism evidence="1">
    <name type="scientific">freshwater metagenome</name>
    <dbReference type="NCBI Taxonomy" id="449393"/>
    <lineage>
        <taxon>unclassified sequences</taxon>
        <taxon>metagenomes</taxon>
        <taxon>ecological metagenomes</taxon>
    </lineage>
</organism>
<proteinExistence type="predicted"/>
<evidence type="ECO:0000313" key="1">
    <source>
        <dbReference type="EMBL" id="CAB4883118.1"/>
    </source>
</evidence>
<sequence>MSTHALRIRWAAIGAAIAVSLGGGVTLFAQAGAAPATSSTFVAVSPVRVLDTRDAVVLWAGPFVTGVPHDVKVTGSIPTGAGTQTVMPAGSTGVVLNVTVVNSTADGYVSVRPADAVGAPQTSNINFEARKTVANSITVNLPTSGADAGTFEVWFDSMGVAGATADILVDVTGYYTSTSIAEIETAIDNKSDAIAIIGSGGEDFGDIQLTGEYSGVVWDNGHWLSIDRWGVQTDALYFVSSDCSGAPWKLDWSGDVIVVFNNNVGAYFGTNTADSVTADVNNFHSVSTGFCETDLLPAAFKTGGEWWNSFSTRLESDVTYWGADVLGPTSAAVNAMWVQQSTGGLLSFVPRSSLNAAG</sequence>